<reference evidence="2" key="1">
    <citation type="journal article" date="2012" name="PLoS ONE">
        <title>Gene sets for utilization of primary and secondary nutrition supplies in the distal gut of endangered iberian lynx.</title>
        <authorList>
            <person name="Alcaide M."/>
            <person name="Messina E."/>
            <person name="Richter M."/>
            <person name="Bargiela R."/>
            <person name="Peplies J."/>
            <person name="Huws S.A."/>
            <person name="Newbold C.J."/>
            <person name="Golyshin P.N."/>
            <person name="Simon M.A."/>
            <person name="Lopez G."/>
            <person name="Yakimov M.M."/>
            <person name="Ferrer M."/>
        </authorList>
    </citation>
    <scope>NUCLEOTIDE SEQUENCE</scope>
</reference>
<accession>J9G3K3</accession>
<dbReference type="Gene3D" id="2.60.120.260">
    <property type="entry name" value="Galactose-binding domain-like"/>
    <property type="match status" value="2"/>
</dbReference>
<protein>
    <submittedName>
        <fullName evidence="2">Beta-glycosidase</fullName>
    </submittedName>
</protein>
<evidence type="ECO:0000259" key="1">
    <source>
        <dbReference type="PROSITE" id="PS50022"/>
    </source>
</evidence>
<feature type="non-terminal residue" evidence="2">
    <location>
        <position position="247"/>
    </location>
</feature>
<feature type="domain" description="F5/8 type C" evidence="1">
    <location>
        <begin position="144"/>
        <end position="240"/>
    </location>
</feature>
<dbReference type="PROSITE" id="PS50022">
    <property type="entry name" value="FA58C_3"/>
    <property type="match status" value="1"/>
</dbReference>
<dbReference type="EMBL" id="AMCI01005297">
    <property type="protein sequence ID" value="EJW96402.1"/>
    <property type="molecule type" value="Genomic_DNA"/>
</dbReference>
<dbReference type="GO" id="GO:0016798">
    <property type="term" value="F:hydrolase activity, acting on glycosyl bonds"/>
    <property type="evidence" value="ECO:0007669"/>
    <property type="project" value="UniProtKB-KW"/>
</dbReference>
<dbReference type="InterPro" id="IPR008979">
    <property type="entry name" value="Galactose-bd-like_sf"/>
</dbReference>
<sequence>RNAVSGEDAYFQFALKNWKESADRVQFRGSVAYDESKVKNGYEIVCEGSNDGESWTELGAFRGNGMPGKASKYKAHSDPNKNSWEPGTLPTRMLNETLKFEKSGEFAYYRMRLKMDGAAYWSFFEMNFYKGEKLVDLLPSKFFNSAWMSATTGQEWLYVDLGSQSQFDNVKLHWINKAVKGKLQVSTDAKQWIDLADLPGGEANIDDIKVNGKGRYVKVVMDQPANNERYILSELEVMGKGGLLAHP</sequence>
<comment type="caution">
    <text evidence="2">The sequence shown here is derived from an EMBL/GenBank/DDBJ whole genome shotgun (WGS) entry which is preliminary data.</text>
</comment>
<name>J9G3K3_9ZZZZ</name>
<organism evidence="2">
    <name type="scientific">gut metagenome</name>
    <dbReference type="NCBI Taxonomy" id="749906"/>
    <lineage>
        <taxon>unclassified sequences</taxon>
        <taxon>metagenomes</taxon>
        <taxon>organismal metagenomes</taxon>
    </lineage>
</organism>
<dbReference type="SUPFAM" id="SSF49785">
    <property type="entry name" value="Galactose-binding domain-like"/>
    <property type="match status" value="1"/>
</dbReference>
<dbReference type="Pfam" id="PF22633">
    <property type="entry name" value="F5_F8_type_C_2"/>
    <property type="match status" value="1"/>
</dbReference>
<dbReference type="AlphaFoldDB" id="J9G3K3"/>
<keyword evidence="2" id="KW-0326">Glycosidase</keyword>
<feature type="non-terminal residue" evidence="2">
    <location>
        <position position="1"/>
    </location>
</feature>
<keyword evidence="2" id="KW-0378">Hydrolase</keyword>
<gene>
    <name evidence="2" type="ORF">EVA_15491</name>
</gene>
<evidence type="ECO:0000313" key="2">
    <source>
        <dbReference type="EMBL" id="EJW96402.1"/>
    </source>
</evidence>
<dbReference type="InterPro" id="IPR000421">
    <property type="entry name" value="FA58C"/>
</dbReference>
<proteinExistence type="predicted"/>